<comment type="caution">
    <text evidence="4">The sequence shown here is derived from an EMBL/GenBank/DDBJ whole genome shotgun (WGS) entry which is preliminary data.</text>
</comment>
<evidence type="ECO:0000313" key="5">
    <source>
        <dbReference type="Proteomes" id="UP001430953"/>
    </source>
</evidence>
<keyword evidence="1" id="KW-0378">Hydrolase</keyword>
<protein>
    <recommendedName>
        <fullName evidence="3">Beta-mannosidase-like galactose-binding domain-containing protein</fullName>
    </recommendedName>
</protein>
<dbReference type="Proteomes" id="UP001430953">
    <property type="component" value="Unassembled WGS sequence"/>
</dbReference>
<gene>
    <name evidence="4" type="ORF">PUN28_017032</name>
</gene>
<evidence type="ECO:0000313" key="4">
    <source>
        <dbReference type="EMBL" id="KAL0104056.1"/>
    </source>
</evidence>
<dbReference type="GO" id="GO:0004553">
    <property type="term" value="F:hydrolase activity, hydrolyzing O-glycosyl compounds"/>
    <property type="evidence" value="ECO:0007669"/>
    <property type="project" value="UniProtKB-ARBA"/>
</dbReference>
<name>A0AAW2EP99_9HYME</name>
<evidence type="ECO:0000256" key="2">
    <source>
        <dbReference type="SAM" id="SignalP"/>
    </source>
</evidence>
<feature type="domain" description="Beta-mannosidase-like galactose-binding" evidence="3">
    <location>
        <begin position="42"/>
        <end position="87"/>
    </location>
</feature>
<dbReference type="InterPro" id="IPR008979">
    <property type="entry name" value="Galactose-bd-like_sf"/>
</dbReference>
<organism evidence="4 5">
    <name type="scientific">Cardiocondyla obscurior</name>
    <dbReference type="NCBI Taxonomy" id="286306"/>
    <lineage>
        <taxon>Eukaryota</taxon>
        <taxon>Metazoa</taxon>
        <taxon>Ecdysozoa</taxon>
        <taxon>Arthropoda</taxon>
        <taxon>Hexapoda</taxon>
        <taxon>Insecta</taxon>
        <taxon>Pterygota</taxon>
        <taxon>Neoptera</taxon>
        <taxon>Endopterygota</taxon>
        <taxon>Hymenoptera</taxon>
        <taxon>Apocrita</taxon>
        <taxon>Aculeata</taxon>
        <taxon>Formicoidea</taxon>
        <taxon>Formicidae</taxon>
        <taxon>Myrmicinae</taxon>
        <taxon>Cardiocondyla</taxon>
    </lineage>
</organism>
<dbReference type="Gene3D" id="2.60.120.260">
    <property type="entry name" value="Galactose-binding domain-like"/>
    <property type="match status" value="1"/>
</dbReference>
<sequence>MLSKIKVLILVLWISFSISVCSQVITLNGIWRGTIHVLDINFNATVPGGIFTDLQKNNIIKNNLYGKNDVNNRWVGNQSVTYTKHFNGKLITT</sequence>
<evidence type="ECO:0000256" key="1">
    <source>
        <dbReference type="ARBA" id="ARBA00022801"/>
    </source>
</evidence>
<evidence type="ECO:0000259" key="3">
    <source>
        <dbReference type="Pfam" id="PF22666"/>
    </source>
</evidence>
<feature type="signal peptide" evidence="2">
    <location>
        <begin position="1"/>
        <end position="22"/>
    </location>
</feature>
<keyword evidence="5" id="KW-1185">Reference proteome</keyword>
<dbReference type="EMBL" id="JADYXP020000020">
    <property type="protein sequence ID" value="KAL0104056.1"/>
    <property type="molecule type" value="Genomic_DNA"/>
</dbReference>
<accession>A0AAW2EP99</accession>
<feature type="chain" id="PRO_5043463975" description="Beta-mannosidase-like galactose-binding domain-containing protein" evidence="2">
    <location>
        <begin position="23"/>
        <end position="93"/>
    </location>
</feature>
<keyword evidence="2" id="KW-0732">Signal</keyword>
<dbReference type="Pfam" id="PF22666">
    <property type="entry name" value="Glyco_hydro_2_N2"/>
    <property type="match status" value="1"/>
</dbReference>
<dbReference type="AlphaFoldDB" id="A0AAW2EP99"/>
<proteinExistence type="predicted"/>
<reference evidence="4 5" key="1">
    <citation type="submission" date="2023-03" db="EMBL/GenBank/DDBJ databases">
        <title>High recombination rates correlate with genetic variation in Cardiocondyla obscurior ants.</title>
        <authorList>
            <person name="Errbii M."/>
        </authorList>
    </citation>
    <scope>NUCLEOTIDE SEQUENCE [LARGE SCALE GENOMIC DNA]</scope>
    <source>
        <strain evidence="4">Alpha-2009</strain>
        <tissue evidence="4">Whole body</tissue>
    </source>
</reference>
<dbReference type="InterPro" id="IPR054593">
    <property type="entry name" value="Beta-mannosidase-like_N2"/>
</dbReference>
<dbReference type="SUPFAM" id="SSF49785">
    <property type="entry name" value="Galactose-binding domain-like"/>
    <property type="match status" value="1"/>
</dbReference>